<feature type="non-terminal residue" evidence="1">
    <location>
        <position position="197"/>
    </location>
</feature>
<gene>
    <name evidence="1" type="ORF">K933_11084</name>
</gene>
<dbReference type="RefSeq" id="WP_023394797.1">
    <property type="nucleotide sequence ID" value="NZ_ASGZ01000035.1"/>
</dbReference>
<dbReference type="Gene3D" id="3.60.15.10">
    <property type="entry name" value="Ribonuclease Z/Hydroxyacylglutathione hydrolase-like"/>
    <property type="match status" value="1"/>
</dbReference>
<dbReference type="AlphaFoldDB" id="V4HJJ4"/>
<evidence type="ECO:0000313" key="1">
    <source>
        <dbReference type="EMBL" id="ESP88089.1"/>
    </source>
</evidence>
<dbReference type="EMBL" id="ASGZ01000035">
    <property type="protein sequence ID" value="ESP88089.1"/>
    <property type="molecule type" value="Genomic_DNA"/>
</dbReference>
<dbReference type="OrthoDB" id="169463at2157"/>
<evidence type="ECO:0008006" key="3">
    <source>
        <dbReference type="Google" id="ProtNLM"/>
    </source>
</evidence>
<name>V4HJJ4_9EURY</name>
<keyword evidence="2" id="KW-1185">Reference proteome</keyword>
<dbReference type="Proteomes" id="UP000017840">
    <property type="component" value="Unassembled WGS sequence"/>
</dbReference>
<dbReference type="eggNOG" id="arCOG04567">
    <property type="taxonomic scope" value="Archaea"/>
</dbReference>
<dbReference type="InterPro" id="IPR036866">
    <property type="entry name" value="RibonucZ/Hydroxyglut_hydro"/>
</dbReference>
<dbReference type="SUPFAM" id="SSF56281">
    <property type="entry name" value="Metallo-hydrolase/oxidoreductase"/>
    <property type="match status" value="1"/>
</dbReference>
<sequence length="197" mass="21255">MPSRSEAPADPRFVDRWDGGFGWVAHPDETLRRASHALATDDGVWLVDPLDAPGVDDRVAELGEVAGVAVCSSWHARDAGAFADRYGVPVSVPDHVGRVDARVDAPVERVSGRLPGTEYRLVGWTPLPTWHEAMLYRASDGTLYVPEALGTAPTFRARGERLGVSAYARPFPPRGPLARVSPDRVLVGHGVGVFDRA</sequence>
<comment type="caution">
    <text evidence="1">The sequence shown here is derived from an EMBL/GenBank/DDBJ whole genome shotgun (WGS) entry which is preliminary data.</text>
</comment>
<proteinExistence type="predicted"/>
<evidence type="ECO:0000313" key="2">
    <source>
        <dbReference type="Proteomes" id="UP000017840"/>
    </source>
</evidence>
<accession>V4HJJ4</accession>
<protein>
    <recommendedName>
        <fullName evidence="3">MBL fold metallo-hydrolase</fullName>
    </recommendedName>
</protein>
<reference evidence="1 2" key="1">
    <citation type="journal article" date="2013" name="Genome Announc.">
        <title>Draft Genome Sequence of 'Candidatus Halobonum tyrrellensis' Strain G22, Isolated from the Hypersaline Waters of Lake Tyrrell, Australia.</title>
        <authorList>
            <person name="Ugalde J.A."/>
            <person name="Narasingarao P."/>
            <person name="Kuo S."/>
            <person name="Podell S."/>
            <person name="Allen E.E."/>
        </authorList>
    </citation>
    <scope>NUCLEOTIDE SEQUENCE [LARGE SCALE GENOMIC DNA]</scope>
    <source>
        <strain evidence="1 2">G22</strain>
    </source>
</reference>
<organism evidence="1 2">
    <name type="scientific">Candidatus Halobonum tyrrellensis G22</name>
    <dbReference type="NCBI Taxonomy" id="1324957"/>
    <lineage>
        <taxon>Archaea</taxon>
        <taxon>Methanobacteriati</taxon>
        <taxon>Methanobacteriota</taxon>
        <taxon>Stenosarchaea group</taxon>
        <taxon>Halobacteria</taxon>
        <taxon>Halobacteriales</taxon>
        <taxon>Haloferacaceae</taxon>
        <taxon>Candidatus Halobonum</taxon>
    </lineage>
</organism>